<evidence type="ECO:0000256" key="1">
    <source>
        <dbReference type="SAM" id="MobiDB-lite"/>
    </source>
</evidence>
<gene>
    <name evidence="3" type="ORF">SAMN06297144_1094</name>
</gene>
<organism evidence="3 4">
    <name type="scientific">Sphingomonas guangdongensis</name>
    <dbReference type="NCBI Taxonomy" id="1141890"/>
    <lineage>
        <taxon>Bacteria</taxon>
        <taxon>Pseudomonadati</taxon>
        <taxon>Pseudomonadota</taxon>
        <taxon>Alphaproteobacteria</taxon>
        <taxon>Sphingomonadales</taxon>
        <taxon>Sphingomonadaceae</taxon>
        <taxon>Sphingomonas</taxon>
    </lineage>
</organism>
<dbReference type="Proteomes" id="UP000219494">
    <property type="component" value="Unassembled WGS sequence"/>
</dbReference>
<feature type="compositionally biased region" description="Low complexity" evidence="1">
    <location>
        <begin position="463"/>
        <end position="478"/>
    </location>
</feature>
<sequence length="508" mass="53155">MAIITFSKQVPFPIGALRDALGKHVPLHRWHCGEDDDGSPGQIGRYAASGLIQGRSDGSLILTEYRARREQHPDAPPHGWYLELLPPTTELRPVAERITTVICAAAMSADEDGALCQLIPGTAWLPVAALPAILRALANEASLADAVACAGPGVQAATRAATAPTVDARQPDAHRRGMPMLMLLADRPLQPDWAIIEQVAQAIDPAGHWSLTGAGLAGRGTQVIVKQTSEPAPDFVWESCIRYGSWGDGDGARLRAHRTTAMIGSMLDPAAVPFETVRQVAKVITVVAGLLARLPGTIALINTTTRGLFAATALHDMLGIVVTADELPLALWTRTEVISDRDGDVSFATVGLTPLIGLEVEMWHAPLPFGEAADQMSNVLRYLLTHGQVIGDGDTMGKTADDRAIRCTLEPARAPGRAGRALSLTFVRNDGGAAASPIAGDLRPGADGQGLALPARMEADRPTGIAAPTAPTRARPSAPAAPPRAPAPVAAPPLAAGRRAGGFGRKGL</sequence>
<feature type="region of interest" description="Disordered" evidence="1">
    <location>
        <begin position="463"/>
        <end position="508"/>
    </location>
</feature>
<evidence type="ECO:0000313" key="4">
    <source>
        <dbReference type="Proteomes" id="UP000219494"/>
    </source>
</evidence>
<evidence type="ECO:0000313" key="3">
    <source>
        <dbReference type="EMBL" id="SOB80504.1"/>
    </source>
</evidence>
<name>A0A285QG96_9SPHN</name>
<feature type="domain" description="DUF4261" evidence="2">
    <location>
        <begin position="349"/>
        <end position="411"/>
    </location>
</feature>
<dbReference type="OrthoDB" id="7499652at2"/>
<dbReference type="InterPro" id="IPR025357">
    <property type="entry name" value="DUF4261"/>
</dbReference>
<accession>A0A285QG96</accession>
<reference evidence="3 4" key="1">
    <citation type="submission" date="2017-07" db="EMBL/GenBank/DDBJ databases">
        <authorList>
            <person name="Sun Z.S."/>
            <person name="Albrecht U."/>
            <person name="Echele G."/>
            <person name="Lee C.C."/>
        </authorList>
    </citation>
    <scope>NUCLEOTIDE SEQUENCE [LARGE SCALE GENOMIC DNA]</scope>
    <source>
        <strain evidence="3 4">CGMCC 1.12672</strain>
    </source>
</reference>
<dbReference type="RefSeq" id="WP_097062906.1">
    <property type="nucleotide sequence ID" value="NZ_OBMI01000001.1"/>
</dbReference>
<dbReference type="Pfam" id="PF14080">
    <property type="entry name" value="DUF4261"/>
    <property type="match status" value="1"/>
</dbReference>
<feature type="compositionally biased region" description="Pro residues" evidence="1">
    <location>
        <begin position="479"/>
        <end position="491"/>
    </location>
</feature>
<dbReference type="EMBL" id="OBMI01000001">
    <property type="protein sequence ID" value="SOB80504.1"/>
    <property type="molecule type" value="Genomic_DNA"/>
</dbReference>
<dbReference type="AlphaFoldDB" id="A0A285QG96"/>
<protein>
    <recommendedName>
        <fullName evidence="2">DUF4261 domain-containing protein</fullName>
    </recommendedName>
</protein>
<feature type="compositionally biased region" description="Gly residues" evidence="1">
    <location>
        <begin position="499"/>
        <end position="508"/>
    </location>
</feature>
<proteinExistence type="predicted"/>
<keyword evidence="4" id="KW-1185">Reference proteome</keyword>
<evidence type="ECO:0000259" key="2">
    <source>
        <dbReference type="Pfam" id="PF14080"/>
    </source>
</evidence>